<dbReference type="SUPFAM" id="SSF56112">
    <property type="entry name" value="Protein kinase-like (PK-like)"/>
    <property type="match status" value="1"/>
</dbReference>
<keyword evidence="9" id="KW-0829">Tyrosine-protein kinase</keyword>
<dbReference type="GO" id="GO:0005634">
    <property type="term" value="C:nucleus"/>
    <property type="evidence" value="ECO:0000318"/>
    <property type="project" value="GO_Central"/>
</dbReference>
<dbReference type="PANTHER" id="PTHR11042">
    <property type="entry name" value="EUKARYOTIC TRANSLATION INITIATION FACTOR 2-ALPHA KINASE EIF2-ALPHA KINASE -RELATED"/>
    <property type="match status" value="1"/>
</dbReference>
<keyword evidence="4" id="KW-0479">Metal-binding</keyword>
<dbReference type="GO" id="GO:0004674">
    <property type="term" value="F:protein serine/threonine kinase activity"/>
    <property type="evidence" value="ECO:0007669"/>
    <property type="project" value="UniProtKB-KW"/>
</dbReference>
<sequence length="361" mass="40453">LSPIQRLALHESNISRFHEEFIELCTVGSGQFGSVHKCINRLDGCVYALKRSLKPVAGSVDEQNALREVYAHAVLGTHPHVVRYYSAWAEDNHMLIQNEYCDGGSLADRIQSNNKLGERLSEADLKMLLLQLAQGLKYIHSLHLVHMDIKPGNIFISHSKDTDHSCDEGFDDDEANKEKKMVDYKIGDLGHVTSATSPEVEEGDCRFLPCEILQEDYSCLPKADIFGLALTVYLAGGGSELPKNGSEWHEIRKGNLPPLPNVSAEFNALLRRMIDPVPSKRPSAVELLQDPVICPTGNKSKNQLRKELNNEKFKNEMLSRELKRAQQGMLNQQSGVPNYQQRNSRVIGHKVNRSMSLSVIM</sequence>
<accession>A7RXU7</accession>
<evidence type="ECO:0000256" key="11">
    <source>
        <dbReference type="ARBA" id="ARBA00037982"/>
    </source>
</evidence>
<dbReference type="PROSITE" id="PS00107">
    <property type="entry name" value="PROTEIN_KINASE_ATP"/>
    <property type="match status" value="1"/>
</dbReference>
<feature type="domain" description="Protein kinase" evidence="14">
    <location>
        <begin position="21"/>
        <end position="293"/>
    </location>
</feature>
<evidence type="ECO:0000256" key="4">
    <source>
        <dbReference type="ARBA" id="ARBA00022723"/>
    </source>
</evidence>
<evidence type="ECO:0000256" key="9">
    <source>
        <dbReference type="ARBA" id="ARBA00023137"/>
    </source>
</evidence>
<comment type="similarity">
    <text evidence="11">Belongs to the protein kinase superfamily. Ser/Thr protein kinase family. GCN2 subfamily.</text>
</comment>
<keyword evidence="16" id="KW-1185">Reference proteome</keyword>
<dbReference type="OrthoDB" id="5337378at2759"/>
<evidence type="ECO:0000256" key="1">
    <source>
        <dbReference type="ARBA" id="ARBA00004123"/>
    </source>
</evidence>
<keyword evidence="5 12" id="KW-0547">Nucleotide-binding</keyword>
<dbReference type="InterPro" id="IPR017441">
    <property type="entry name" value="Protein_kinase_ATP_BS"/>
</dbReference>
<dbReference type="GO" id="GO:0005524">
    <property type="term" value="F:ATP binding"/>
    <property type="evidence" value="ECO:0007669"/>
    <property type="project" value="UniProtKB-UniRule"/>
</dbReference>
<organism evidence="15 16">
    <name type="scientific">Nematostella vectensis</name>
    <name type="common">Starlet sea anemone</name>
    <dbReference type="NCBI Taxonomy" id="45351"/>
    <lineage>
        <taxon>Eukaryota</taxon>
        <taxon>Metazoa</taxon>
        <taxon>Cnidaria</taxon>
        <taxon>Anthozoa</taxon>
        <taxon>Hexacorallia</taxon>
        <taxon>Actiniaria</taxon>
        <taxon>Edwardsiidae</taxon>
        <taxon>Nematostella</taxon>
    </lineage>
</organism>
<dbReference type="SMART" id="SM00220">
    <property type="entry name" value="S_TKc"/>
    <property type="match status" value="1"/>
</dbReference>
<dbReference type="GO" id="GO:0046872">
    <property type="term" value="F:metal ion binding"/>
    <property type="evidence" value="ECO:0007669"/>
    <property type="project" value="UniProtKB-KW"/>
</dbReference>
<evidence type="ECO:0000256" key="13">
    <source>
        <dbReference type="RuleBase" id="RU000304"/>
    </source>
</evidence>
<evidence type="ECO:0000256" key="8">
    <source>
        <dbReference type="ARBA" id="ARBA00022842"/>
    </source>
</evidence>
<evidence type="ECO:0000256" key="2">
    <source>
        <dbReference type="ARBA" id="ARBA00011903"/>
    </source>
</evidence>
<evidence type="ECO:0000256" key="6">
    <source>
        <dbReference type="ARBA" id="ARBA00022777"/>
    </source>
</evidence>
<dbReference type="EMBL" id="DS469551">
    <property type="protein sequence ID" value="EDO43725.1"/>
    <property type="molecule type" value="Genomic_DNA"/>
</dbReference>
<dbReference type="PANTHER" id="PTHR11042:SF185">
    <property type="entry name" value="WEE1-LIKE PROTEIN KINASE"/>
    <property type="match status" value="1"/>
</dbReference>
<feature type="non-terminal residue" evidence="15">
    <location>
        <position position="361"/>
    </location>
</feature>
<keyword evidence="13" id="KW-0723">Serine/threonine-protein kinase</keyword>
<keyword evidence="6" id="KW-0418">Kinase</keyword>
<evidence type="ECO:0000256" key="5">
    <source>
        <dbReference type="ARBA" id="ARBA00022741"/>
    </source>
</evidence>
<dbReference type="GO" id="GO:0004715">
    <property type="term" value="F:non-membrane spanning protein tyrosine kinase activity"/>
    <property type="evidence" value="ECO:0007669"/>
    <property type="project" value="UniProtKB-EC"/>
</dbReference>
<dbReference type="STRING" id="45351.A7RXU7"/>
<dbReference type="eggNOG" id="KOG0601">
    <property type="taxonomic scope" value="Eukaryota"/>
</dbReference>
<evidence type="ECO:0000259" key="14">
    <source>
        <dbReference type="PROSITE" id="PS50011"/>
    </source>
</evidence>
<dbReference type="FunFam" id="3.30.200.20:FF:000115">
    <property type="entry name" value="Wee1-like kinase 2"/>
    <property type="match status" value="1"/>
</dbReference>
<dbReference type="Pfam" id="PF00069">
    <property type="entry name" value="Pkinase"/>
    <property type="match status" value="1"/>
</dbReference>
<evidence type="ECO:0000313" key="16">
    <source>
        <dbReference type="Proteomes" id="UP000001593"/>
    </source>
</evidence>
<dbReference type="InterPro" id="IPR000719">
    <property type="entry name" value="Prot_kinase_dom"/>
</dbReference>
<dbReference type="InterPro" id="IPR050339">
    <property type="entry name" value="CC_SR_Kinase"/>
</dbReference>
<evidence type="ECO:0000256" key="7">
    <source>
        <dbReference type="ARBA" id="ARBA00022840"/>
    </source>
</evidence>
<dbReference type="EC" id="2.7.10.2" evidence="2"/>
<dbReference type="Gene3D" id="1.10.510.10">
    <property type="entry name" value="Transferase(Phosphotransferase) domain 1"/>
    <property type="match status" value="1"/>
</dbReference>
<dbReference type="PROSITE" id="PS00108">
    <property type="entry name" value="PROTEIN_KINASE_ST"/>
    <property type="match status" value="1"/>
</dbReference>
<comment type="subcellular location">
    <subcellularLocation>
        <location evidence="1">Nucleus</location>
    </subcellularLocation>
</comment>
<evidence type="ECO:0000256" key="10">
    <source>
        <dbReference type="ARBA" id="ARBA00023242"/>
    </source>
</evidence>
<proteinExistence type="inferred from homology"/>
<dbReference type="Gene3D" id="3.30.200.20">
    <property type="entry name" value="Phosphorylase Kinase, domain 1"/>
    <property type="match status" value="1"/>
</dbReference>
<gene>
    <name evidence="15" type="ORF">NEMVEDRAFT_v1g97030</name>
</gene>
<dbReference type="InParanoid" id="A7RXU7"/>
<dbReference type="PhylomeDB" id="A7RXU7"/>
<dbReference type="CDD" id="cd14051">
    <property type="entry name" value="PTKc_Wee1"/>
    <property type="match status" value="1"/>
</dbReference>
<reference evidence="15 16" key="1">
    <citation type="journal article" date="2007" name="Science">
        <title>Sea anemone genome reveals ancestral eumetazoan gene repertoire and genomic organization.</title>
        <authorList>
            <person name="Putnam N.H."/>
            <person name="Srivastava M."/>
            <person name="Hellsten U."/>
            <person name="Dirks B."/>
            <person name="Chapman J."/>
            <person name="Salamov A."/>
            <person name="Terry A."/>
            <person name="Shapiro H."/>
            <person name="Lindquist E."/>
            <person name="Kapitonov V.V."/>
            <person name="Jurka J."/>
            <person name="Genikhovich G."/>
            <person name="Grigoriev I.V."/>
            <person name="Lucas S.M."/>
            <person name="Steele R.E."/>
            <person name="Finnerty J.R."/>
            <person name="Technau U."/>
            <person name="Martindale M.Q."/>
            <person name="Rokhsar D.S."/>
        </authorList>
    </citation>
    <scope>NUCLEOTIDE SEQUENCE [LARGE SCALE GENOMIC DNA]</scope>
    <source>
        <strain evidence="16">CH2 X CH6</strain>
    </source>
</reference>
<feature type="binding site" evidence="12">
    <location>
        <position position="50"/>
    </location>
    <ligand>
        <name>ATP</name>
        <dbReference type="ChEBI" id="CHEBI:30616"/>
    </ligand>
</feature>
<dbReference type="Proteomes" id="UP000001593">
    <property type="component" value="Unassembled WGS sequence"/>
</dbReference>
<keyword evidence="7 12" id="KW-0067">ATP-binding</keyword>
<dbReference type="HOGENOM" id="CLU_000288_25_1_1"/>
<name>A7RXU7_NEMVE</name>
<evidence type="ECO:0000256" key="12">
    <source>
        <dbReference type="PROSITE-ProRule" id="PRU10141"/>
    </source>
</evidence>
<keyword evidence="8" id="KW-0460">Magnesium</keyword>
<dbReference type="PROSITE" id="PS50011">
    <property type="entry name" value="PROTEIN_KINASE_DOM"/>
    <property type="match status" value="1"/>
</dbReference>
<dbReference type="FunCoup" id="A7RXU7">
    <property type="interactions" value="869"/>
</dbReference>
<dbReference type="InterPro" id="IPR011009">
    <property type="entry name" value="Kinase-like_dom_sf"/>
</dbReference>
<dbReference type="InterPro" id="IPR008271">
    <property type="entry name" value="Ser/Thr_kinase_AS"/>
</dbReference>
<evidence type="ECO:0000313" key="15">
    <source>
        <dbReference type="EMBL" id="EDO43725.1"/>
    </source>
</evidence>
<dbReference type="GO" id="GO:0004713">
    <property type="term" value="F:protein tyrosine kinase activity"/>
    <property type="evidence" value="ECO:0000318"/>
    <property type="project" value="GO_Central"/>
</dbReference>
<evidence type="ECO:0000256" key="3">
    <source>
        <dbReference type="ARBA" id="ARBA00022679"/>
    </source>
</evidence>
<dbReference type="AlphaFoldDB" id="A7RXU7"/>
<protein>
    <recommendedName>
        <fullName evidence="2">non-specific protein-tyrosine kinase</fullName>
        <ecNumber evidence="2">2.7.10.2</ecNumber>
    </recommendedName>
</protein>
<keyword evidence="3" id="KW-0808">Transferase</keyword>
<dbReference type="GO" id="GO:0005737">
    <property type="term" value="C:cytoplasm"/>
    <property type="evidence" value="ECO:0000318"/>
    <property type="project" value="GO_Central"/>
</dbReference>
<keyword evidence="10" id="KW-0539">Nucleus</keyword>
<dbReference type="FunFam" id="1.10.510.10:FF:000217">
    <property type="entry name" value="Wee1-like protein kinase"/>
    <property type="match status" value="1"/>
</dbReference>
<dbReference type="KEGG" id="nve:5515635"/>
<dbReference type="OMA" id="FGSVHKC"/>